<dbReference type="GO" id="GO:0003700">
    <property type="term" value="F:DNA-binding transcription factor activity"/>
    <property type="evidence" value="ECO:0007669"/>
    <property type="project" value="InterPro"/>
</dbReference>
<dbReference type="Proteomes" id="UP000092574">
    <property type="component" value="Chromosome"/>
</dbReference>
<dbReference type="RefSeq" id="WP_065543340.1">
    <property type="nucleotide sequence ID" value="NZ_CP015405.2"/>
</dbReference>
<evidence type="ECO:0000256" key="3">
    <source>
        <dbReference type="ARBA" id="ARBA00023163"/>
    </source>
</evidence>
<dbReference type="InterPro" id="IPR036388">
    <property type="entry name" value="WH-like_DNA-bd_sf"/>
</dbReference>
<dbReference type="EMBL" id="CP015405">
    <property type="protein sequence ID" value="ANU77211.1"/>
    <property type="molecule type" value="Genomic_DNA"/>
</dbReference>
<dbReference type="PROSITE" id="PS50949">
    <property type="entry name" value="HTH_GNTR"/>
    <property type="match status" value="2"/>
</dbReference>
<name>A0A1C7IC42_9FIRM</name>
<dbReference type="KEGG" id="byl:A4V09_16470"/>
<dbReference type="InterPro" id="IPR000524">
    <property type="entry name" value="Tscrpt_reg_HTH_GntR"/>
</dbReference>
<proteinExistence type="predicted"/>
<reference evidence="5" key="1">
    <citation type="submission" date="2017-04" db="EMBL/GenBank/DDBJ databases">
        <title>Complete Genome Sequences of Twelve Strains of a Stable Defined Moderately Diverse Mouse Microbiota 2 (sDMDMm2).</title>
        <authorList>
            <person name="Uchimura Y."/>
            <person name="Wyss M."/>
            <person name="Brugiroux S."/>
            <person name="Limenitakis J.P."/>
            <person name="Stecher B."/>
            <person name="McCoy K.D."/>
            <person name="Macpherson A.J."/>
        </authorList>
    </citation>
    <scope>NUCLEOTIDE SEQUENCE</scope>
    <source>
        <strain evidence="5">YL58</strain>
    </source>
</reference>
<dbReference type="InterPro" id="IPR036390">
    <property type="entry name" value="WH_DNA-bd_sf"/>
</dbReference>
<keyword evidence="2" id="KW-0238">DNA-binding</keyword>
<sequence>MEQKNKLFDFLYQSLKKQIETGLLPYGSTLPSMSQLCEIYHVGMRTARDVLKTLAREGYIRTAQRRPTLVIYQQSPIPQAGPSPEPSIRTILTHRSSILSVYETMALLMPPLFSFSAMVCGEEKMQHCLWVLAQEKKAHRNKWQTYSTFLHEILSSSGSLLFRDLYISLELYAQIPFFWEHRDSLTEPADNTIMQNTFWHTGLLKPENAGDALRYFTALYRFTKGMIEKYLDRLALEYPWIPKSHKNIYAWNADLGRDHYHMQITRDIIDKIGLGIYRDREFLPSEESLAGQYQVSIATVRKALSNLNRLGFCKTYNVKGTQVTLFNDQATFTCMKDKTYKNDTLLYLSGLQFMALAVPPAVRLTFDLITEETLKSMEKKFHEPKAIPLDIIMDCITERMPLYPFQTILKEVRKTLHWGYYFSFYPEGSPMSNIINQMGLKAYRYLCRKDRAAFAGQLSACYCHILVFVRDFMAGCGLPQADKIAAPDMSFIHLYV</sequence>
<dbReference type="CDD" id="cd07377">
    <property type="entry name" value="WHTH_GntR"/>
    <property type="match status" value="1"/>
</dbReference>
<evidence type="ECO:0000256" key="1">
    <source>
        <dbReference type="ARBA" id="ARBA00023015"/>
    </source>
</evidence>
<evidence type="ECO:0000313" key="5">
    <source>
        <dbReference type="EMBL" id="ANU77211.1"/>
    </source>
</evidence>
<keyword evidence="6" id="KW-1185">Reference proteome</keyword>
<evidence type="ECO:0000256" key="2">
    <source>
        <dbReference type="ARBA" id="ARBA00023125"/>
    </source>
</evidence>
<feature type="domain" description="HTH gntR-type" evidence="4">
    <location>
        <begin position="5"/>
        <end position="73"/>
    </location>
</feature>
<dbReference type="PANTHER" id="PTHR43537:SF5">
    <property type="entry name" value="UXU OPERON TRANSCRIPTIONAL REGULATOR"/>
    <property type="match status" value="1"/>
</dbReference>
<dbReference type="SMART" id="SM00345">
    <property type="entry name" value="HTH_GNTR"/>
    <property type="match status" value="2"/>
</dbReference>
<dbReference type="SUPFAM" id="SSF46785">
    <property type="entry name" value="Winged helix' DNA-binding domain"/>
    <property type="match status" value="2"/>
</dbReference>
<protein>
    <recommendedName>
        <fullName evidence="4">HTH gntR-type domain-containing protein</fullName>
    </recommendedName>
</protein>
<keyword evidence="1" id="KW-0805">Transcription regulation</keyword>
<dbReference type="AlphaFoldDB" id="A0A1C7IC42"/>
<dbReference type="GO" id="GO:0003677">
    <property type="term" value="F:DNA binding"/>
    <property type="evidence" value="ECO:0007669"/>
    <property type="project" value="UniProtKB-KW"/>
</dbReference>
<dbReference type="STRING" id="1796616.A4V09_16470"/>
<evidence type="ECO:0000259" key="4">
    <source>
        <dbReference type="PROSITE" id="PS50949"/>
    </source>
</evidence>
<keyword evidence="3" id="KW-0804">Transcription</keyword>
<gene>
    <name evidence="5" type="ORF">A4V09_16470</name>
</gene>
<dbReference type="OrthoDB" id="9816541at2"/>
<dbReference type="Pfam" id="PF00392">
    <property type="entry name" value="GntR"/>
    <property type="match status" value="2"/>
</dbReference>
<feature type="domain" description="HTH gntR-type" evidence="4">
    <location>
        <begin position="258"/>
        <end position="326"/>
    </location>
</feature>
<dbReference type="PANTHER" id="PTHR43537">
    <property type="entry name" value="TRANSCRIPTIONAL REGULATOR, GNTR FAMILY"/>
    <property type="match status" value="1"/>
</dbReference>
<accession>A0A1C7IC42</accession>
<dbReference type="Gene3D" id="1.10.10.10">
    <property type="entry name" value="Winged helix-like DNA-binding domain superfamily/Winged helix DNA-binding domain"/>
    <property type="match status" value="2"/>
</dbReference>
<evidence type="ECO:0000313" key="6">
    <source>
        <dbReference type="Proteomes" id="UP000092574"/>
    </source>
</evidence>
<organism evidence="5 6">
    <name type="scientific">Blautia pseudococcoides</name>
    <dbReference type="NCBI Taxonomy" id="1796616"/>
    <lineage>
        <taxon>Bacteria</taxon>
        <taxon>Bacillati</taxon>
        <taxon>Bacillota</taxon>
        <taxon>Clostridia</taxon>
        <taxon>Lachnospirales</taxon>
        <taxon>Lachnospiraceae</taxon>
        <taxon>Blautia</taxon>
    </lineage>
</organism>